<evidence type="ECO:0000313" key="10">
    <source>
        <dbReference type="EnsemblMetazoa" id="XP_014249696.1"/>
    </source>
</evidence>
<proteinExistence type="predicted"/>
<evidence type="ECO:0000256" key="2">
    <source>
        <dbReference type="ARBA" id="ARBA00022622"/>
    </source>
</evidence>
<keyword evidence="7" id="KW-0325">Glycoprotein</keyword>
<dbReference type="AlphaFoldDB" id="A0A8I6RRD0"/>
<dbReference type="GO" id="GO:0098552">
    <property type="term" value="C:side of membrane"/>
    <property type="evidence" value="ECO:0007669"/>
    <property type="project" value="UniProtKB-KW"/>
</dbReference>
<dbReference type="Pfam" id="PF17064">
    <property type="entry name" value="QVR"/>
    <property type="match status" value="1"/>
</dbReference>
<dbReference type="InterPro" id="IPR031424">
    <property type="entry name" value="QVR-like"/>
</dbReference>
<protein>
    <recommendedName>
        <fullName evidence="12">Protein quiver</fullName>
    </recommendedName>
</protein>
<name>A0A8I6RRD0_CIMLE</name>
<evidence type="ECO:0000256" key="7">
    <source>
        <dbReference type="ARBA" id="ARBA00023180"/>
    </source>
</evidence>
<comment type="subcellular location">
    <subcellularLocation>
        <location evidence="1">Membrane</location>
        <topology evidence="1">Lipid-anchor</topology>
        <topology evidence="1">GPI-anchor</topology>
    </subcellularLocation>
</comment>
<keyword evidence="5" id="KW-1133">Transmembrane helix</keyword>
<keyword evidence="6" id="KW-0472">Membrane</keyword>
<evidence type="ECO:0000256" key="4">
    <source>
        <dbReference type="ARBA" id="ARBA00022729"/>
    </source>
</evidence>
<dbReference type="PANTHER" id="PTHR33562">
    <property type="entry name" value="ATILLA, ISOFORM B-RELATED-RELATED"/>
    <property type="match status" value="1"/>
</dbReference>
<dbReference type="KEGG" id="clec:106666776"/>
<sequence>MKNSVQLLFTLIIISVVCSVFATHCYRCISSGKKGNCWQKRQDTSRNSTCSSDWCLITIQKPVSGGNTDAVLTGRGCATRADIEAAKAGCSSAPMKDGKTEVKCLCKGDYCNNGEITVFSGGNDANKFVKT</sequence>
<keyword evidence="11" id="KW-1185">Reference proteome</keyword>
<dbReference type="EnsemblMetazoa" id="XM_014394210.2">
    <property type="protein sequence ID" value="XP_014249696.1"/>
    <property type="gene ID" value="LOC106666776"/>
</dbReference>
<evidence type="ECO:0000256" key="6">
    <source>
        <dbReference type="ARBA" id="ARBA00023136"/>
    </source>
</evidence>
<dbReference type="GeneID" id="106666776"/>
<dbReference type="RefSeq" id="XP_014249696.1">
    <property type="nucleotide sequence ID" value="XM_014394210.2"/>
</dbReference>
<organism evidence="10 11">
    <name type="scientific">Cimex lectularius</name>
    <name type="common">Bed bug</name>
    <name type="synonym">Acanthia lectularia</name>
    <dbReference type="NCBI Taxonomy" id="79782"/>
    <lineage>
        <taxon>Eukaryota</taxon>
        <taxon>Metazoa</taxon>
        <taxon>Ecdysozoa</taxon>
        <taxon>Arthropoda</taxon>
        <taxon>Hexapoda</taxon>
        <taxon>Insecta</taxon>
        <taxon>Pterygota</taxon>
        <taxon>Neoptera</taxon>
        <taxon>Paraneoptera</taxon>
        <taxon>Hemiptera</taxon>
        <taxon>Heteroptera</taxon>
        <taxon>Panheteroptera</taxon>
        <taxon>Cimicomorpha</taxon>
        <taxon>Cimicidae</taxon>
        <taxon>Cimex</taxon>
    </lineage>
</organism>
<evidence type="ECO:0008006" key="12">
    <source>
        <dbReference type="Google" id="ProtNLM"/>
    </source>
</evidence>
<keyword evidence="3" id="KW-0812">Transmembrane</keyword>
<dbReference type="InterPro" id="IPR050975">
    <property type="entry name" value="Sleep_regulator"/>
</dbReference>
<feature type="signal peptide" evidence="9">
    <location>
        <begin position="1"/>
        <end position="22"/>
    </location>
</feature>
<dbReference type="OrthoDB" id="10292100at2759"/>
<dbReference type="GO" id="GO:0030431">
    <property type="term" value="P:sleep"/>
    <property type="evidence" value="ECO:0007669"/>
    <property type="project" value="InterPro"/>
</dbReference>
<dbReference type="Proteomes" id="UP000494040">
    <property type="component" value="Unassembled WGS sequence"/>
</dbReference>
<evidence type="ECO:0000256" key="3">
    <source>
        <dbReference type="ARBA" id="ARBA00022692"/>
    </source>
</evidence>
<feature type="chain" id="PRO_5035269131" description="Protein quiver" evidence="9">
    <location>
        <begin position="23"/>
        <end position="131"/>
    </location>
</feature>
<reference evidence="10" key="1">
    <citation type="submission" date="2022-01" db="UniProtKB">
        <authorList>
            <consortium name="EnsemblMetazoa"/>
        </authorList>
    </citation>
    <scope>IDENTIFICATION</scope>
</reference>
<dbReference type="PANTHER" id="PTHR33562:SF18">
    <property type="entry name" value="BOUDIN-RELATED"/>
    <property type="match status" value="1"/>
</dbReference>
<evidence type="ECO:0000256" key="1">
    <source>
        <dbReference type="ARBA" id="ARBA00004589"/>
    </source>
</evidence>
<keyword evidence="4 9" id="KW-0732">Signal</keyword>
<evidence type="ECO:0000256" key="5">
    <source>
        <dbReference type="ARBA" id="ARBA00022989"/>
    </source>
</evidence>
<evidence type="ECO:0000313" key="11">
    <source>
        <dbReference type="Proteomes" id="UP000494040"/>
    </source>
</evidence>
<keyword evidence="8" id="KW-0449">Lipoprotein</keyword>
<evidence type="ECO:0000256" key="9">
    <source>
        <dbReference type="SAM" id="SignalP"/>
    </source>
</evidence>
<dbReference type="GO" id="GO:0032222">
    <property type="term" value="P:regulation of synaptic transmission, cholinergic"/>
    <property type="evidence" value="ECO:0007669"/>
    <property type="project" value="InterPro"/>
</dbReference>
<keyword evidence="2" id="KW-0336">GPI-anchor</keyword>
<evidence type="ECO:0000256" key="8">
    <source>
        <dbReference type="ARBA" id="ARBA00023288"/>
    </source>
</evidence>
<accession>A0A8I6RRD0</accession>